<dbReference type="GO" id="GO:0006508">
    <property type="term" value="P:proteolysis"/>
    <property type="evidence" value="ECO:0007669"/>
    <property type="project" value="UniProtKB-KW"/>
</dbReference>
<evidence type="ECO:0000313" key="5">
    <source>
        <dbReference type="Proteomes" id="UP001138540"/>
    </source>
</evidence>
<dbReference type="InterPro" id="IPR001940">
    <property type="entry name" value="Peptidase_S1C"/>
</dbReference>
<accession>A0ABR6NM42</accession>
<feature type="chain" id="PRO_5045360606" evidence="3">
    <location>
        <begin position="32"/>
        <end position="524"/>
    </location>
</feature>
<keyword evidence="5" id="KW-1185">Reference proteome</keyword>
<feature type="signal peptide" evidence="3">
    <location>
        <begin position="1"/>
        <end position="31"/>
    </location>
</feature>
<keyword evidence="4" id="KW-0645">Protease</keyword>
<sequence length="524" mass="55046">MTACFHGPRSRLIAALLLSFLMLVRAPSAHAEVQDIAAASRSVVRVALVATDGDNAYFVGHGSGVVVAPGRVLTNAHVVELTRSEPNIVIGIIPPQGKKSFGGKVIAYSPGNDLALIAVDGASLPIATFFTGSPQDGDQVTAIGYPGSVDRAQGMSLEDIIRPMAPVRTSGTVSGGRASKQFDTVLHTAPLASGNSGGPLVDQCGRVVGLNSFGSLSEGSDAEYGFAVSNREIASFLRQAGIQAARSSEACRSMDEIEAAQEIADERARAAAAKRASDAEMARREQVIAARAQAQQDVIARRENMMALSALLLALAVAAGGMAMLGQSKGDVTRTRRFGAAAGFLTLAAIAVFLLRPGFDSPNDAEGDATNEAAGPDNMAEAAPAASGDRLCKLDTSLSRVTVSETQDMSFNWRADGCVNGQTQYVRAQEQWVRVLVPTDDAAISVRRFDPSIGRYRTDQYLVDAETLENARTMRDGLARSGCTTDPQKLAELAAAQADIQALLPAQPNERLVYQCQAAARGEP</sequence>
<feature type="region of interest" description="Disordered" evidence="1">
    <location>
        <begin position="363"/>
        <end position="387"/>
    </location>
</feature>
<dbReference type="RefSeq" id="WP_184156407.1">
    <property type="nucleotide sequence ID" value="NZ_JACHKA010000001.1"/>
</dbReference>
<evidence type="ECO:0000256" key="3">
    <source>
        <dbReference type="SAM" id="SignalP"/>
    </source>
</evidence>
<evidence type="ECO:0000313" key="4">
    <source>
        <dbReference type="EMBL" id="MBB5987772.1"/>
    </source>
</evidence>
<dbReference type="SUPFAM" id="SSF50494">
    <property type="entry name" value="Trypsin-like serine proteases"/>
    <property type="match status" value="1"/>
</dbReference>
<dbReference type="Gene3D" id="2.40.10.10">
    <property type="entry name" value="Trypsin-like serine proteases"/>
    <property type="match status" value="2"/>
</dbReference>
<dbReference type="InterPro" id="IPR043504">
    <property type="entry name" value="Peptidase_S1_PA_chymotrypsin"/>
</dbReference>
<keyword evidence="2" id="KW-1133">Transmembrane helix</keyword>
<keyword evidence="2" id="KW-0472">Membrane</keyword>
<feature type="transmembrane region" description="Helical" evidence="2">
    <location>
        <begin position="338"/>
        <end position="355"/>
    </location>
</feature>
<keyword evidence="2" id="KW-0812">Transmembrane</keyword>
<protein>
    <submittedName>
        <fullName evidence="4">S1-C subfamily serine protease</fullName>
    </submittedName>
</protein>
<dbReference type="PANTHER" id="PTHR43019:SF23">
    <property type="entry name" value="PROTEASE DO-LIKE 5, CHLOROPLASTIC"/>
    <property type="match status" value="1"/>
</dbReference>
<evidence type="ECO:0000256" key="2">
    <source>
        <dbReference type="SAM" id="Phobius"/>
    </source>
</evidence>
<gene>
    <name evidence="4" type="ORF">HNP60_003746</name>
</gene>
<keyword evidence="4" id="KW-0378">Hydrolase</keyword>
<organism evidence="4 5">
    <name type="scientific">Sphingobium lignivorans</name>
    <dbReference type="NCBI Taxonomy" id="2735886"/>
    <lineage>
        <taxon>Bacteria</taxon>
        <taxon>Pseudomonadati</taxon>
        <taxon>Pseudomonadota</taxon>
        <taxon>Alphaproteobacteria</taxon>
        <taxon>Sphingomonadales</taxon>
        <taxon>Sphingomonadaceae</taxon>
        <taxon>Sphingobium</taxon>
    </lineage>
</organism>
<dbReference type="Pfam" id="PF13365">
    <property type="entry name" value="Trypsin_2"/>
    <property type="match status" value="1"/>
</dbReference>
<proteinExistence type="predicted"/>
<keyword evidence="3" id="KW-0732">Signal</keyword>
<dbReference type="GO" id="GO:0008233">
    <property type="term" value="F:peptidase activity"/>
    <property type="evidence" value="ECO:0007669"/>
    <property type="project" value="UniProtKB-KW"/>
</dbReference>
<feature type="transmembrane region" description="Helical" evidence="2">
    <location>
        <begin position="305"/>
        <end position="326"/>
    </location>
</feature>
<comment type="caution">
    <text evidence="4">The sequence shown here is derived from an EMBL/GenBank/DDBJ whole genome shotgun (WGS) entry which is preliminary data.</text>
</comment>
<reference evidence="4 5" key="1">
    <citation type="submission" date="2020-08" db="EMBL/GenBank/DDBJ databases">
        <title>Exploring microbial biodiversity for novel pathways involved in the catabolism of aromatic compounds derived from lignin.</title>
        <authorList>
            <person name="Elkins J."/>
        </authorList>
    </citation>
    <scope>NUCLEOTIDE SEQUENCE [LARGE SCALE GENOMIC DNA]</scope>
    <source>
        <strain evidence="4 5">B1D3A</strain>
    </source>
</reference>
<dbReference type="InterPro" id="IPR009003">
    <property type="entry name" value="Peptidase_S1_PA"/>
</dbReference>
<dbReference type="EMBL" id="JACHKA010000001">
    <property type="protein sequence ID" value="MBB5987772.1"/>
    <property type="molecule type" value="Genomic_DNA"/>
</dbReference>
<dbReference type="PANTHER" id="PTHR43019">
    <property type="entry name" value="SERINE ENDOPROTEASE DEGS"/>
    <property type="match status" value="1"/>
</dbReference>
<dbReference type="PRINTS" id="PR00834">
    <property type="entry name" value="PROTEASES2C"/>
</dbReference>
<name>A0ABR6NM42_9SPHN</name>
<dbReference type="Proteomes" id="UP001138540">
    <property type="component" value="Unassembled WGS sequence"/>
</dbReference>
<evidence type="ECO:0000256" key="1">
    <source>
        <dbReference type="SAM" id="MobiDB-lite"/>
    </source>
</evidence>